<evidence type="ECO:0000256" key="4">
    <source>
        <dbReference type="ARBA" id="ARBA00022490"/>
    </source>
</evidence>
<evidence type="ECO:0000256" key="8">
    <source>
        <dbReference type="ARBA" id="ARBA00023125"/>
    </source>
</evidence>
<dbReference type="InterPro" id="IPR050090">
    <property type="entry name" value="Tyrosine_recombinase_XerCD"/>
</dbReference>
<keyword evidence="10" id="KW-0131">Cell cycle</keyword>
<evidence type="ECO:0000256" key="7">
    <source>
        <dbReference type="ARBA" id="ARBA00022908"/>
    </source>
</evidence>
<dbReference type="InterPro" id="IPR011010">
    <property type="entry name" value="DNA_brk_join_enz"/>
</dbReference>
<comment type="caution">
    <text evidence="14">The sequence shown here is derived from an EMBL/GenBank/DDBJ whole genome shotgun (WGS) entry which is preliminary data.</text>
</comment>
<name>A0ABS6KCR0_9FIRM</name>
<dbReference type="EMBL" id="JAHQCX010000018">
    <property type="protein sequence ID" value="MBU9728302.1"/>
    <property type="molecule type" value="Genomic_DNA"/>
</dbReference>
<evidence type="ECO:0000313" key="14">
    <source>
        <dbReference type="EMBL" id="MBU9728302.1"/>
    </source>
</evidence>
<evidence type="ECO:0000259" key="13">
    <source>
        <dbReference type="PROSITE" id="PS51900"/>
    </source>
</evidence>
<keyword evidence="4" id="KW-0963">Cytoplasm</keyword>
<dbReference type="Proteomes" id="UP001314681">
    <property type="component" value="Unassembled WGS sequence"/>
</dbReference>
<dbReference type="InterPro" id="IPR002104">
    <property type="entry name" value="Integrase_catalytic"/>
</dbReference>
<keyword evidence="5" id="KW-0132">Cell division</keyword>
<dbReference type="PANTHER" id="PTHR30349:SF77">
    <property type="entry name" value="TYROSINE RECOMBINASE XERC"/>
    <property type="match status" value="1"/>
</dbReference>
<reference evidence="14 15" key="1">
    <citation type="submission" date="2021-06" db="EMBL/GenBank/DDBJ databases">
        <title>Description of novel taxa of the family Lachnospiraceae.</title>
        <authorList>
            <person name="Chaplin A.V."/>
            <person name="Sokolova S.R."/>
            <person name="Pikina A.P."/>
            <person name="Korzhanova M."/>
            <person name="Belova V."/>
            <person name="Korostin D."/>
            <person name="Efimov B.A."/>
        </authorList>
    </citation>
    <scope>NUCLEOTIDE SEQUENCE [LARGE SCALE GENOMIC DNA]</scope>
    <source>
        <strain evidence="14 15">ASD4241</strain>
    </source>
</reference>
<dbReference type="SUPFAM" id="SSF56349">
    <property type="entry name" value="DNA breaking-rejoining enzymes"/>
    <property type="match status" value="1"/>
</dbReference>
<evidence type="ECO:0000256" key="3">
    <source>
        <dbReference type="ARBA" id="ARBA00008857"/>
    </source>
</evidence>
<organism evidence="14 15">
    <name type="scientific">Diplocloster modestus</name>
    <dbReference type="NCBI Taxonomy" id="2850322"/>
    <lineage>
        <taxon>Bacteria</taxon>
        <taxon>Bacillati</taxon>
        <taxon>Bacillota</taxon>
        <taxon>Clostridia</taxon>
        <taxon>Lachnospirales</taxon>
        <taxon>Lachnospiraceae</taxon>
        <taxon>Diplocloster</taxon>
    </lineage>
</organism>
<dbReference type="RefSeq" id="WP_238727358.1">
    <property type="nucleotide sequence ID" value="NZ_JAHQCX010000018.1"/>
</dbReference>
<evidence type="ECO:0000256" key="11">
    <source>
        <dbReference type="PROSITE-ProRule" id="PRU01248"/>
    </source>
</evidence>
<dbReference type="InterPro" id="IPR010998">
    <property type="entry name" value="Integrase_recombinase_N"/>
</dbReference>
<dbReference type="Gene3D" id="1.10.150.130">
    <property type="match status" value="1"/>
</dbReference>
<keyword evidence="9" id="KW-0233">DNA recombination</keyword>
<evidence type="ECO:0000259" key="12">
    <source>
        <dbReference type="PROSITE" id="PS51898"/>
    </source>
</evidence>
<evidence type="ECO:0000256" key="1">
    <source>
        <dbReference type="ARBA" id="ARBA00003283"/>
    </source>
</evidence>
<dbReference type="Gene3D" id="1.10.443.10">
    <property type="entry name" value="Intergrase catalytic core"/>
    <property type="match status" value="1"/>
</dbReference>
<protein>
    <submittedName>
        <fullName evidence="14">Tyrosine-type recombinase/integrase</fullName>
    </submittedName>
</protein>
<evidence type="ECO:0000256" key="9">
    <source>
        <dbReference type="ARBA" id="ARBA00023172"/>
    </source>
</evidence>
<dbReference type="InterPro" id="IPR044068">
    <property type="entry name" value="CB"/>
</dbReference>
<dbReference type="InterPro" id="IPR013762">
    <property type="entry name" value="Integrase-like_cat_sf"/>
</dbReference>
<sequence length="329" mass="38200">MEERLVIEILQSATEYLSLEQLEKLQNTLYIKLHDYEIKEICTDLTISTDGNYQLLDMFLATKRVEGRADSTLKYYNYILTRMIDNVNKLLKEITTNDLRYYLAIYKKDHDVNNITIDNMRRIFTSFFGWLTEEEYIRNNPAKRLKKTKIDKLIKEPLSDEQLEKIRCNCEKERDLAIVDFMYSTGVRVSELVALNRTDINFVSKDCIVMGKGSKQRKVYLNAKASLHLKSYLLSRTDGNPALFVTCKSPYTRLTKGGIESIIRNLGRKAGIEKVHPHRFRRTMATDAMNRGMPVQEVSILLGHQSIETTMIYCVVNQNSVKASHERCI</sequence>
<proteinExistence type="inferred from homology"/>
<comment type="function">
    <text evidence="1">Site-specific tyrosine recombinase, which acts by catalyzing the cutting and rejoining of the recombining DNA molecules.</text>
</comment>
<keyword evidence="7" id="KW-0229">DNA integration</keyword>
<evidence type="ECO:0000256" key="6">
    <source>
        <dbReference type="ARBA" id="ARBA00022829"/>
    </source>
</evidence>
<dbReference type="PROSITE" id="PS51898">
    <property type="entry name" value="TYR_RECOMBINASE"/>
    <property type="match status" value="1"/>
</dbReference>
<comment type="similarity">
    <text evidence="3">Belongs to the 'phage' integrase family.</text>
</comment>
<feature type="domain" description="Core-binding (CB)" evidence="13">
    <location>
        <begin position="50"/>
        <end position="132"/>
    </location>
</feature>
<evidence type="ECO:0000256" key="5">
    <source>
        <dbReference type="ARBA" id="ARBA00022618"/>
    </source>
</evidence>
<evidence type="ECO:0000313" key="15">
    <source>
        <dbReference type="Proteomes" id="UP001314681"/>
    </source>
</evidence>
<feature type="domain" description="Tyr recombinase" evidence="12">
    <location>
        <begin position="153"/>
        <end position="326"/>
    </location>
</feature>
<dbReference type="Pfam" id="PF13495">
    <property type="entry name" value="Phage_int_SAM_4"/>
    <property type="match status" value="1"/>
</dbReference>
<evidence type="ECO:0000256" key="2">
    <source>
        <dbReference type="ARBA" id="ARBA00004496"/>
    </source>
</evidence>
<dbReference type="InterPro" id="IPR004107">
    <property type="entry name" value="Integrase_SAM-like_N"/>
</dbReference>
<keyword evidence="8 11" id="KW-0238">DNA-binding</keyword>
<keyword evidence="6" id="KW-0159">Chromosome partition</keyword>
<evidence type="ECO:0000256" key="10">
    <source>
        <dbReference type="ARBA" id="ARBA00023306"/>
    </source>
</evidence>
<dbReference type="Pfam" id="PF00589">
    <property type="entry name" value="Phage_integrase"/>
    <property type="match status" value="1"/>
</dbReference>
<gene>
    <name evidence="14" type="ORF">KTH90_20060</name>
</gene>
<dbReference type="NCBIfam" id="NF040815">
    <property type="entry name" value="recomb_XerA_Arch"/>
    <property type="match status" value="1"/>
</dbReference>
<accession>A0ABS6KCR0</accession>
<comment type="subcellular location">
    <subcellularLocation>
        <location evidence="2">Cytoplasm</location>
    </subcellularLocation>
</comment>
<keyword evidence="15" id="KW-1185">Reference proteome</keyword>
<dbReference type="PROSITE" id="PS51900">
    <property type="entry name" value="CB"/>
    <property type="match status" value="1"/>
</dbReference>
<dbReference type="PANTHER" id="PTHR30349">
    <property type="entry name" value="PHAGE INTEGRASE-RELATED"/>
    <property type="match status" value="1"/>
</dbReference>